<dbReference type="CDD" id="cd06225">
    <property type="entry name" value="HAMP"/>
    <property type="match status" value="1"/>
</dbReference>
<dbReference type="Pfam" id="PF00512">
    <property type="entry name" value="HisKA"/>
    <property type="match status" value="1"/>
</dbReference>
<dbReference type="SUPFAM" id="SSF47384">
    <property type="entry name" value="Homodimeric domain of signal transducing histidine kinase"/>
    <property type="match status" value="1"/>
</dbReference>
<keyword evidence="4" id="KW-0597">Phosphoprotein</keyword>
<evidence type="ECO:0000259" key="12">
    <source>
        <dbReference type="PROSITE" id="PS50885"/>
    </source>
</evidence>
<evidence type="ECO:0000256" key="8">
    <source>
        <dbReference type="ARBA" id="ARBA00022989"/>
    </source>
</evidence>
<keyword evidence="9" id="KW-0902">Two-component regulatory system</keyword>
<dbReference type="PROSITE" id="PS50885">
    <property type="entry name" value="HAMP"/>
    <property type="match status" value="1"/>
</dbReference>
<dbReference type="RefSeq" id="WP_203890565.1">
    <property type="nucleotide sequence ID" value="NZ_BOOH01000019.1"/>
</dbReference>
<dbReference type="InterPro" id="IPR004358">
    <property type="entry name" value="Sig_transdc_His_kin-like_C"/>
</dbReference>
<dbReference type="FunFam" id="1.10.287.130:FF:000001">
    <property type="entry name" value="Two-component sensor histidine kinase"/>
    <property type="match status" value="1"/>
</dbReference>
<dbReference type="InterPro" id="IPR003594">
    <property type="entry name" value="HATPase_dom"/>
</dbReference>
<dbReference type="Pfam" id="PF00672">
    <property type="entry name" value="HAMP"/>
    <property type="match status" value="1"/>
</dbReference>
<dbReference type="Pfam" id="PF02518">
    <property type="entry name" value="HATPase_c"/>
    <property type="match status" value="1"/>
</dbReference>
<evidence type="ECO:0000313" key="13">
    <source>
        <dbReference type="EMBL" id="GIH75930.1"/>
    </source>
</evidence>
<dbReference type="Gene3D" id="1.10.287.130">
    <property type="match status" value="1"/>
</dbReference>
<dbReference type="Gene3D" id="3.30.565.10">
    <property type="entry name" value="Histidine kinase-like ATPase, C-terminal domain"/>
    <property type="match status" value="1"/>
</dbReference>
<comment type="caution">
    <text evidence="13">The sequence shown here is derived from an EMBL/GenBank/DDBJ whole genome shotgun (WGS) entry which is preliminary data.</text>
</comment>
<accession>A0A8J3RJC4</accession>
<evidence type="ECO:0000256" key="9">
    <source>
        <dbReference type="ARBA" id="ARBA00023012"/>
    </source>
</evidence>
<dbReference type="SUPFAM" id="SSF55874">
    <property type="entry name" value="ATPase domain of HSP90 chaperone/DNA topoisomerase II/histidine kinase"/>
    <property type="match status" value="1"/>
</dbReference>
<comment type="catalytic activity">
    <reaction evidence="1">
        <text>ATP + protein L-histidine = ADP + protein N-phospho-L-histidine.</text>
        <dbReference type="EC" id="2.7.13.3"/>
    </reaction>
</comment>
<keyword evidence="8" id="KW-1133">Transmembrane helix</keyword>
<keyword evidence="7" id="KW-0418">Kinase</keyword>
<dbReference type="EMBL" id="BOOH01000019">
    <property type="protein sequence ID" value="GIH75930.1"/>
    <property type="molecule type" value="Genomic_DNA"/>
</dbReference>
<dbReference type="Gene3D" id="6.10.340.10">
    <property type="match status" value="1"/>
</dbReference>
<dbReference type="SMART" id="SM00388">
    <property type="entry name" value="HisKA"/>
    <property type="match status" value="1"/>
</dbReference>
<keyword evidence="6" id="KW-0812">Transmembrane</keyword>
<name>A0A8J3RJC4_9ACTN</name>
<evidence type="ECO:0000313" key="14">
    <source>
        <dbReference type="Proteomes" id="UP000616724"/>
    </source>
</evidence>
<dbReference type="PROSITE" id="PS50109">
    <property type="entry name" value="HIS_KIN"/>
    <property type="match status" value="1"/>
</dbReference>
<protein>
    <recommendedName>
        <fullName evidence="3">histidine kinase</fullName>
        <ecNumber evidence="3">2.7.13.3</ecNumber>
    </recommendedName>
</protein>
<gene>
    <name evidence="13" type="ORF">Plo01_23590</name>
</gene>
<evidence type="ECO:0000256" key="4">
    <source>
        <dbReference type="ARBA" id="ARBA00022553"/>
    </source>
</evidence>
<organism evidence="13 14">
    <name type="scientific">Planobispora longispora</name>
    <dbReference type="NCBI Taxonomy" id="28887"/>
    <lineage>
        <taxon>Bacteria</taxon>
        <taxon>Bacillati</taxon>
        <taxon>Actinomycetota</taxon>
        <taxon>Actinomycetes</taxon>
        <taxon>Streptosporangiales</taxon>
        <taxon>Streptosporangiaceae</taxon>
        <taxon>Planobispora</taxon>
    </lineage>
</organism>
<dbReference type="InterPro" id="IPR050428">
    <property type="entry name" value="TCS_sensor_his_kinase"/>
</dbReference>
<dbReference type="SMART" id="SM00304">
    <property type="entry name" value="HAMP"/>
    <property type="match status" value="1"/>
</dbReference>
<keyword evidence="5" id="KW-0808">Transferase</keyword>
<dbReference type="EC" id="2.7.13.3" evidence="3"/>
<dbReference type="GO" id="GO:0000155">
    <property type="term" value="F:phosphorelay sensor kinase activity"/>
    <property type="evidence" value="ECO:0007669"/>
    <property type="project" value="InterPro"/>
</dbReference>
<dbReference type="InterPro" id="IPR003660">
    <property type="entry name" value="HAMP_dom"/>
</dbReference>
<dbReference type="PANTHER" id="PTHR45436:SF5">
    <property type="entry name" value="SENSOR HISTIDINE KINASE TRCS"/>
    <property type="match status" value="1"/>
</dbReference>
<reference evidence="13 14" key="1">
    <citation type="submission" date="2021-01" db="EMBL/GenBank/DDBJ databases">
        <title>Whole genome shotgun sequence of Planobispora longispora NBRC 13918.</title>
        <authorList>
            <person name="Komaki H."/>
            <person name="Tamura T."/>
        </authorList>
    </citation>
    <scope>NUCLEOTIDE SEQUENCE [LARGE SCALE GENOMIC DNA]</scope>
    <source>
        <strain evidence="13 14">NBRC 13918</strain>
    </source>
</reference>
<feature type="domain" description="HAMP" evidence="12">
    <location>
        <begin position="181"/>
        <end position="233"/>
    </location>
</feature>
<sequence length="468" mass="49659">MSLRARLLTGLLTVSTALLLTLSGVSVLVLHEHLLQRVDGQLRAATATAAKRIAAAPGGPLSQTLTGSTYAVAVISLATGRARLVNGDAPETTVVPHLVERLGRDRLKGYAAAQERFDLDPTGEYRLIARVAKARQGNRLVVVAVSLESVEDPIRRLVITELLTGGLLILLLALIGRMLITRGLTPLARIAGAAYAMASHGDLSVRMPEGASEVGRLGAAVNLLLERIAGAFRDRQASEERVRRFAADASHELRTPLSTIRGYAELYRTGALGAEDLPRVMGRIEDEATRMGELVGQMLELARLDRSAALQPAETDLADVARDVAADCAAVDPDSLVVVDAPAALPVVADEARIRQVLVNLLANVRAHTPRGTVATVRLARPFEGTVLVEVHDDGPGMSREQAARAFDRFHRGEERVREGAGLGLSIVKAIAEAHGGRCWITSAPGAGTCVHVALPDRPPFLGAPARA</sequence>
<dbReference type="InterPro" id="IPR005467">
    <property type="entry name" value="His_kinase_dom"/>
</dbReference>
<keyword evidence="10" id="KW-0472">Membrane</keyword>
<dbReference type="InterPro" id="IPR036097">
    <property type="entry name" value="HisK_dim/P_sf"/>
</dbReference>
<evidence type="ECO:0000256" key="2">
    <source>
        <dbReference type="ARBA" id="ARBA00004236"/>
    </source>
</evidence>
<evidence type="ECO:0000256" key="7">
    <source>
        <dbReference type="ARBA" id="ARBA00022777"/>
    </source>
</evidence>
<dbReference type="PANTHER" id="PTHR45436">
    <property type="entry name" value="SENSOR HISTIDINE KINASE YKOH"/>
    <property type="match status" value="1"/>
</dbReference>
<evidence type="ECO:0000256" key="6">
    <source>
        <dbReference type="ARBA" id="ARBA00022692"/>
    </source>
</evidence>
<feature type="domain" description="Histidine kinase" evidence="11">
    <location>
        <begin position="248"/>
        <end position="459"/>
    </location>
</feature>
<keyword evidence="14" id="KW-1185">Reference proteome</keyword>
<evidence type="ECO:0000256" key="10">
    <source>
        <dbReference type="ARBA" id="ARBA00023136"/>
    </source>
</evidence>
<proteinExistence type="predicted"/>
<evidence type="ECO:0000259" key="11">
    <source>
        <dbReference type="PROSITE" id="PS50109"/>
    </source>
</evidence>
<dbReference type="InterPro" id="IPR036890">
    <property type="entry name" value="HATPase_C_sf"/>
</dbReference>
<dbReference type="AlphaFoldDB" id="A0A8J3RJC4"/>
<dbReference type="CDD" id="cd00075">
    <property type="entry name" value="HATPase"/>
    <property type="match status" value="1"/>
</dbReference>
<dbReference type="CDD" id="cd00082">
    <property type="entry name" value="HisKA"/>
    <property type="match status" value="1"/>
</dbReference>
<dbReference type="Proteomes" id="UP000616724">
    <property type="component" value="Unassembled WGS sequence"/>
</dbReference>
<evidence type="ECO:0000256" key="3">
    <source>
        <dbReference type="ARBA" id="ARBA00012438"/>
    </source>
</evidence>
<evidence type="ECO:0000256" key="1">
    <source>
        <dbReference type="ARBA" id="ARBA00000085"/>
    </source>
</evidence>
<dbReference type="PRINTS" id="PR00344">
    <property type="entry name" value="BCTRLSENSOR"/>
</dbReference>
<dbReference type="SMART" id="SM00387">
    <property type="entry name" value="HATPase_c"/>
    <property type="match status" value="1"/>
</dbReference>
<dbReference type="GO" id="GO:0005886">
    <property type="term" value="C:plasma membrane"/>
    <property type="evidence" value="ECO:0007669"/>
    <property type="project" value="UniProtKB-SubCell"/>
</dbReference>
<comment type="subcellular location">
    <subcellularLocation>
        <location evidence="2">Cell membrane</location>
    </subcellularLocation>
</comment>
<dbReference type="InterPro" id="IPR003661">
    <property type="entry name" value="HisK_dim/P_dom"/>
</dbReference>
<evidence type="ECO:0000256" key="5">
    <source>
        <dbReference type="ARBA" id="ARBA00022679"/>
    </source>
</evidence>